<dbReference type="PANTHER" id="PTHR48258:SF6">
    <property type="entry name" value="LEUCINE-RICH REPEAT DOMAIN, L DOMAIN-CONTAINING PROTEIN"/>
    <property type="match status" value="1"/>
</dbReference>
<accession>A0A833XVR9</accession>
<reference evidence="2" key="1">
    <citation type="submission" date="2015-10" db="EMBL/GenBank/DDBJ databases">
        <authorList>
            <person name="Martinez-Garcia P.J."/>
            <person name="Crepeau M.W."/>
            <person name="Puiu D."/>
            <person name="Gonzalez-Ibeas D."/>
            <person name="Whalen J."/>
            <person name="Stevens K."/>
            <person name="Paul R."/>
            <person name="Butterfield T."/>
            <person name="Britton M."/>
            <person name="Reagan R."/>
            <person name="Chakraborty S."/>
            <person name="Walawage S.L."/>
            <person name="Vasquez-Gross H.A."/>
            <person name="Cardeno C."/>
            <person name="Famula R."/>
            <person name="Pratt K."/>
            <person name="Kuruganti S."/>
            <person name="Aradhya M.K."/>
            <person name="Leslie C.A."/>
            <person name="Dandekar A.M."/>
            <person name="Salzberg S.L."/>
            <person name="Wegrzyn J.L."/>
            <person name="Langley C.H."/>
            <person name="Neale D.B."/>
        </authorList>
    </citation>
    <scope>NUCLEOTIDE SEQUENCE</scope>
    <source>
        <tissue evidence="2">Leaves</tissue>
    </source>
</reference>
<name>A0A833XVR9_JUGRE</name>
<organism evidence="2 3">
    <name type="scientific">Juglans regia</name>
    <name type="common">English walnut</name>
    <dbReference type="NCBI Taxonomy" id="51240"/>
    <lineage>
        <taxon>Eukaryota</taxon>
        <taxon>Viridiplantae</taxon>
        <taxon>Streptophyta</taxon>
        <taxon>Embryophyta</taxon>
        <taxon>Tracheophyta</taxon>
        <taxon>Spermatophyta</taxon>
        <taxon>Magnoliopsida</taxon>
        <taxon>eudicotyledons</taxon>
        <taxon>Gunneridae</taxon>
        <taxon>Pentapetalae</taxon>
        <taxon>rosids</taxon>
        <taxon>fabids</taxon>
        <taxon>Fagales</taxon>
        <taxon>Juglandaceae</taxon>
        <taxon>Juglans</taxon>
    </lineage>
</organism>
<evidence type="ECO:0000313" key="2">
    <source>
        <dbReference type="EMBL" id="KAF5472304.1"/>
    </source>
</evidence>
<protein>
    <recommendedName>
        <fullName evidence="1">DUF4218 domain-containing protein</fullName>
    </recommendedName>
</protein>
<sequence length="244" mass="28200">MHIEKNICDNVLGTLLNIEGKTKDSANARRDLANLGLRKELHLQHNGDRISMSLACYMLNLHERRKFCAWLSEVKFKDGFASNIARCVNVSDKKISGMKSHDCYIFMQALLPVVIGVFLRPDVCQALIELSGFFKELCSRTLNLLVLHQLQANIPIILCKLEMIFPPAFFDIMVHLAIHFPEEALLAGPVQYRWMYPFERYLGKFKRYVRNKARPEGSIAEAYIHLECLTFCSMYLHDIETRFN</sequence>
<dbReference type="Pfam" id="PF13960">
    <property type="entry name" value="DUF4218"/>
    <property type="match status" value="1"/>
</dbReference>
<proteinExistence type="predicted"/>
<dbReference type="EMBL" id="LIHL02000004">
    <property type="protein sequence ID" value="KAF5472304.1"/>
    <property type="molecule type" value="Genomic_DNA"/>
</dbReference>
<dbReference type="InterPro" id="IPR025452">
    <property type="entry name" value="DUF4218"/>
</dbReference>
<dbReference type="PANTHER" id="PTHR48258">
    <property type="entry name" value="DUF4218 DOMAIN-CONTAINING PROTEIN-RELATED"/>
    <property type="match status" value="1"/>
</dbReference>
<dbReference type="AlphaFoldDB" id="A0A833XVR9"/>
<reference evidence="2" key="2">
    <citation type="submission" date="2020-03" db="EMBL/GenBank/DDBJ databases">
        <title>Walnut 2.0.</title>
        <authorList>
            <person name="Marrano A."/>
            <person name="Britton M."/>
            <person name="Zimin A.V."/>
            <person name="Zaini P.A."/>
            <person name="Workman R."/>
            <person name="Puiu D."/>
            <person name="Bianco L."/>
            <person name="Allen B.J."/>
            <person name="Troggio M."/>
            <person name="Leslie C.A."/>
            <person name="Timp W."/>
            <person name="Dendekar A."/>
            <person name="Salzberg S.L."/>
            <person name="Neale D.B."/>
        </authorList>
    </citation>
    <scope>NUCLEOTIDE SEQUENCE</scope>
    <source>
        <tissue evidence="2">Leaves</tissue>
    </source>
</reference>
<feature type="domain" description="DUF4218" evidence="1">
    <location>
        <begin position="137"/>
        <end position="244"/>
    </location>
</feature>
<gene>
    <name evidence="2" type="ORF">F2P56_009033</name>
</gene>
<evidence type="ECO:0000259" key="1">
    <source>
        <dbReference type="Pfam" id="PF13960"/>
    </source>
</evidence>
<comment type="caution">
    <text evidence="2">The sequence shown here is derived from an EMBL/GenBank/DDBJ whole genome shotgun (WGS) entry which is preliminary data.</text>
</comment>
<evidence type="ECO:0000313" key="3">
    <source>
        <dbReference type="Proteomes" id="UP000619265"/>
    </source>
</evidence>
<dbReference type="Gramene" id="Jr04_09260_p2">
    <property type="protein sequence ID" value="cds.Jr04_09260_p2"/>
    <property type="gene ID" value="Jr04_09260"/>
</dbReference>
<dbReference type="Proteomes" id="UP000619265">
    <property type="component" value="Unassembled WGS sequence"/>
</dbReference>